<proteinExistence type="predicted"/>
<dbReference type="InterPro" id="IPR050490">
    <property type="entry name" value="Bact_solute-bd_prot1"/>
</dbReference>
<keyword evidence="2" id="KW-0732">Signal</keyword>
<accession>A0A9D2RPB5</accession>
<feature type="chain" id="PRO_5038504332" evidence="2">
    <location>
        <begin position="29"/>
        <end position="461"/>
    </location>
</feature>
<protein>
    <submittedName>
        <fullName evidence="3">ABC transporter substrate-binding protein</fullName>
    </submittedName>
</protein>
<feature type="signal peptide" evidence="2">
    <location>
        <begin position="1"/>
        <end position="28"/>
    </location>
</feature>
<evidence type="ECO:0000313" key="3">
    <source>
        <dbReference type="EMBL" id="HJB10733.1"/>
    </source>
</evidence>
<dbReference type="AlphaFoldDB" id="A0A9D2RPB5"/>
<dbReference type="PANTHER" id="PTHR43649">
    <property type="entry name" value="ARABINOSE-BINDING PROTEIN-RELATED"/>
    <property type="match status" value="1"/>
</dbReference>
<dbReference type="Pfam" id="PF13416">
    <property type="entry name" value="SBP_bac_8"/>
    <property type="match status" value="1"/>
</dbReference>
<reference evidence="3" key="2">
    <citation type="submission" date="2021-04" db="EMBL/GenBank/DDBJ databases">
        <authorList>
            <person name="Gilroy R."/>
        </authorList>
    </citation>
    <scope>NUCLEOTIDE SEQUENCE</scope>
    <source>
        <strain evidence="3">ChiHjej13B12-24818</strain>
    </source>
</reference>
<dbReference type="Gene3D" id="3.40.190.10">
    <property type="entry name" value="Periplasmic binding protein-like II"/>
    <property type="match status" value="1"/>
</dbReference>
<gene>
    <name evidence="3" type="ORF">H9786_09430</name>
</gene>
<name>A0A9D2RPB5_9MICO</name>
<dbReference type="Proteomes" id="UP000823823">
    <property type="component" value="Unassembled WGS sequence"/>
</dbReference>
<dbReference type="InterPro" id="IPR006059">
    <property type="entry name" value="SBP"/>
</dbReference>
<reference evidence="3" key="1">
    <citation type="journal article" date="2021" name="PeerJ">
        <title>Extensive microbial diversity within the chicken gut microbiome revealed by metagenomics and culture.</title>
        <authorList>
            <person name="Gilroy R."/>
            <person name="Ravi A."/>
            <person name="Getino M."/>
            <person name="Pursley I."/>
            <person name="Horton D.L."/>
            <person name="Alikhan N.F."/>
            <person name="Baker D."/>
            <person name="Gharbi K."/>
            <person name="Hall N."/>
            <person name="Watson M."/>
            <person name="Adriaenssens E.M."/>
            <person name="Foster-Nyarko E."/>
            <person name="Jarju S."/>
            <person name="Secka A."/>
            <person name="Antonio M."/>
            <person name="Oren A."/>
            <person name="Chaudhuri R.R."/>
            <person name="La Ragione R."/>
            <person name="Hildebrand F."/>
            <person name="Pallen M.J."/>
        </authorList>
    </citation>
    <scope>NUCLEOTIDE SEQUENCE</scope>
    <source>
        <strain evidence="3">ChiHjej13B12-24818</strain>
    </source>
</reference>
<sequence>MSQLSVPPFSRRSLLTGLGAGAAGLGLAACGAPGGGDDDADEPVRDGFGQADVDVPSEYSDRTPILFWAPFTGNNFEAVQHQFKRFNESQDEIVAIAESQGSYEDLHQKLTAALQSQAVPDIVSFPEMQWLQYYFSGAFASLDDYFDDEWNLDVYLEPFSEEGKAAGSTYLVPFARSTPIFYYNKEQYRQAGLPEEGPSTWDDLAEFGPELAKIEVDGRPLATVAFGGGDHAWYSQGEIWGFGGAYSDGFDVTVNDDPVVEMLEFQRKFIHDDGYGFLGQSAAESFTTQVAAGIRASTASLTGLTADSSFEVGCAFIPGQVHAPTEVPTGGAGLAIVRSDSKERQDACAELFRFLAQPEMAAEWHRDTGYIPIVEESLETDIVTDLVDENPNYGVALAQLEHAKTADLTNWLRENINEIKTRFSTVYGDNAEVKPMLDELAETMQANLDDSRDDLEEVLGS</sequence>
<comment type="caution">
    <text evidence="3">The sequence shown here is derived from an EMBL/GenBank/DDBJ whole genome shotgun (WGS) entry which is preliminary data.</text>
</comment>
<dbReference type="EMBL" id="DWZH01000069">
    <property type="protein sequence ID" value="HJB10733.1"/>
    <property type="molecule type" value="Genomic_DNA"/>
</dbReference>
<feature type="region of interest" description="Disordered" evidence="1">
    <location>
        <begin position="34"/>
        <end position="53"/>
    </location>
</feature>
<evidence type="ECO:0000256" key="2">
    <source>
        <dbReference type="SAM" id="SignalP"/>
    </source>
</evidence>
<organism evidence="3 4">
    <name type="scientific">Candidatus Brachybacterium merdavium</name>
    <dbReference type="NCBI Taxonomy" id="2838513"/>
    <lineage>
        <taxon>Bacteria</taxon>
        <taxon>Bacillati</taxon>
        <taxon>Actinomycetota</taxon>
        <taxon>Actinomycetes</taxon>
        <taxon>Micrococcales</taxon>
        <taxon>Dermabacteraceae</taxon>
        <taxon>Brachybacterium</taxon>
    </lineage>
</organism>
<dbReference type="PROSITE" id="PS51318">
    <property type="entry name" value="TAT"/>
    <property type="match status" value="1"/>
</dbReference>
<evidence type="ECO:0000256" key="1">
    <source>
        <dbReference type="SAM" id="MobiDB-lite"/>
    </source>
</evidence>
<dbReference type="PANTHER" id="PTHR43649:SF30">
    <property type="entry name" value="ABC TRANSPORTER SUBSTRATE-BINDING PROTEIN"/>
    <property type="match status" value="1"/>
</dbReference>
<dbReference type="CDD" id="cd14748">
    <property type="entry name" value="PBP2_UgpB"/>
    <property type="match status" value="1"/>
</dbReference>
<evidence type="ECO:0000313" key="4">
    <source>
        <dbReference type="Proteomes" id="UP000823823"/>
    </source>
</evidence>
<dbReference type="SUPFAM" id="SSF53850">
    <property type="entry name" value="Periplasmic binding protein-like II"/>
    <property type="match status" value="1"/>
</dbReference>
<dbReference type="InterPro" id="IPR006311">
    <property type="entry name" value="TAT_signal"/>
</dbReference>